<evidence type="ECO:0000313" key="7">
    <source>
        <dbReference type="Proteomes" id="UP000320048"/>
    </source>
</evidence>
<dbReference type="SUPFAM" id="SSF53448">
    <property type="entry name" value="Nucleotide-diphospho-sugar transferases"/>
    <property type="match status" value="1"/>
</dbReference>
<proteinExistence type="inferred from homology"/>
<feature type="transmembrane region" description="Helical" evidence="4">
    <location>
        <begin position="348"/>
        <end position="370"/>
    </location>
</feature>
<dbReference type="Pfam" id="PF00535">
    <property type="entry name" value="Glycos_transf_2"/>
    <property type="match status" value="1"/>
</dbReference>
<name>A0A537JFM9_9BACT</name>
<evidence type="ECO:0000256" key="1">
    <source>
        <dbReference type="ARBA" id="ARBA00006739"/>
    </source>
</evidence>
<organism evidence="6 7">
    <name type="scientific">Candidatus Segetimicrobium genomatis</name>
    <dbReference type="NCBI Taxonomy" id="2569760"/>
    <lineage>
        <taxon>Bacteria</taxon>
        <taxon>Bacillati</taxon>
        <taxon>Candidatus Sysuimicrobiota</taxon>
        <taxon>Candidatus Sysuimicrobiia</taxon>
        <taxon>Candidatus Sysuimicrobiales</taxon>
        <taxon>Candidatus Segetimicrobiaceae</taxon>
        <taxon>Candidatus Segetimicrobium</taxon>
    </lineage>
</organism>
<dbReference type="GO" id="GO:0016757">
    <property type="term" value="F:glycosyltransferase activity"/>
    <property type="evidence" value="ECO:0007669"/>
    <property type="project" value="UniProtKB-KW"/>
</dbReference>
<dbReference type="AlphaFoldDB" id="A0A537JFM9"/>
<reference evidence="6 7" key="1">
    <citation type="journal article" date="2019" name="Nat. Microbiol.">
        <title>Mediterranean grassland soil C-N compound turnover is dependent on rainfall and depth, and is mediated by genomically divergent microorganisms.</title>
        <authorList>
            <person name="Diamond S."/>
            <person name="Andeer P.F."/>
            <person name="Li Z."/>
            <person name="Crits-Christoph A."/>
            <person name="Burstein D."/>
            <person name="Anantharaman K."/>
            <person name="Lane K.R."/>
            <person name="Thomas B.C."/>
            <person name="Pan C."/>
            <person name="Northen T.R."/>
            <person name="Banfield J.F."/>
        </authorList>
    </citation>
    <scope>NUCLEOTIDE SEQUENCE [LARGE SCALE GENOMIC DNA]</scope>
    <source>
        <strain evidence="6">NP_7</strain>
    </source>
</reference>
<dbReference type="PANTHER" id="PTHR43630:SF1">
    <property type="entry name" value="POLY-BETA-1,6-N-ACETYL-D-GLUCOSAMINE SYNTHASE"/>
    <property type="match status" value="1"/>
</dbReference>
<dbReference type="EMBL" id="VBAO01000131">
    <property type="protein sequence ID" value="TMI82343.1"/>
    <property type="molecule type" value="Genomic_DNA"/>
</dbReference>
<sequence>MGNERLFIVLLLASFAILLYTYAGYPALLWLLSKILPARATEQGEPSVWPRVSVILSAYNEEAVIEARIRNLLQQDYPPQKLEILIGSDGSTDRTCEIVDCWRSKQIRLVAFNERRGKASILNDLIAMARGEIVVLTDANTVFRSQAVRELVRGLWRHPSACAVVGRLEIQSSTANGNLDGAYWRYETWMETLESRFGWILNHNGAIYAFRRDEYTPIPNGTIVDDLMIPLLMRLHRGGHVFMAPAAQATETASARIGDEFRRRVRIGAGNLHALLWTWPLLLPWKGTGPAYFSHKLLRWLAPLLLLVGFGANLELLGVPFFRVLFAGQLACYGLALLAPLLRRVSMVGLAAAALRFFFVMNAALLLGFIRFALGAARPFWNTTPRPVAVEGLSASPGAGAFAPRLASSELELDHRGFFAAAGAGGGGGGGED</sequence>
<keyword evidence="4" id="KW-0812">Transmembrane</keyword>
<comment type="caution">
    <text evidence="6">The sequence shown here is derived from an EMBL/GenBank/DDBJ whole genome shotgun (WGS) entry which is preliminary data.</text>
</comment>
<keyword evidence="4" id="KW-0472">Membrane</keyword>
<feature type="transmembrane region" description="Helical" evidence="4">
    <location>
        <begin position="324"/>
        <end position="342"/>
    </location>
</feature>
<evidence type="ECO:0000256" key="4">
    <source>
        <dbReference type="SAM" id="Phobius"/>
    </source>
</evidence>
<dbReference type="InterPro" id="IPR001173">
    <property type="entry name" value="Glyco_trans_2-like"/>
</dbReference>
<dbReference type="Proteomes" id="UP000320048">
    <property type="component" value="Unassembled WGS sequence"/>
</dbReference>
<keyword evidence="2" id="KW-0328">Glycosyltransferase</keyword>
<feature type="domain" description="Glycosyltransferase 2-like" evidence="5">
    <location>
        <begin position="53"/>
        <end position="212"/>
    </location>
</feature>
<protein>
    <submittedName>
        <fullName evidence="6">Glycosyltransferase family 2 protein</fullName>
    </submittedName>
</protein>
<evidence type="ECO:0000256" key="3">
    <source>
        <dbReference type="ARBA" id="ARBA00022679"/>
    </source>
</evidence>
<dbReference type="PANTHER" id="PTHR43630">
    <property type="entry name" value="POLY-BETA-1,6-N-ACETYL-D-GLUCOSAMINE SYNTHASE"/>
    <property type="match status" value="1"/>
</dbReference>
<accession>A0A537JFM9</accession>
<dbReference type="Gene3D" id="3.90.550.10">
    <property type="entry name" value="Spore Coat Polysaccharide Biosynthesis Protein SpsA, Chain A"/>
    <property type="match status" value="1"/>
</dbReference>
<dbReference type="InterPro" id="IPR029044">
    <property type="entry name" value="Nucleotide-diphossugar_trans"/>
</dbReference>
<feature type="transmembrane region" description="Helical" evidence="4">
    <location>
        <begin position="6"/>
        <end position="32"/>
    </location>
</feature>
<gene>
    <name evidence="6" type="ORF">E6H04_04890</name>
</gene>
<evidence type="ECO:0000256" key="2">
    <source>
        <dbReference type="ARBA" id="ARBA00022676"/>
    </source>
</evidence>
<evidence type="ECO:0000259" key="5">
    <source>
        <dbReference type="Pfam" id="PF00535"/>
    </source>
</evidence>
<comment type="similarity">
    <text evidence="1">Belongs to the glycosyltransferase 2 family.</text>
</comment>
<evidence type="ECO:0000313" key="6">
    <source>
        <dbReference type="EMBL" id="TMI82343.1"/>
    </source>
</evidence>
<keyword evidence="3 6" id="KW-0808">Transferase</keyword>
<dbReference type="CDD" id="cd06439">
    <property type="entry name" value="CESA_like_1"/>
    <property type="match status" value="1"/>
</dbReference>
<keyword evidence="4" id="KW-1133">Transmembrane helix</keyword>